<evidence type="ECO:0000313" key="2">
    <source>
        <dbReference type="EMBL" id="SHJ30663.1"/>
    </source>
</evidence>
<dbReference type="EMBL" id="FQZT01000006">
    <property type="protein sequence ID" value="SHJ30663.1"/>
    <property type="molecule type" value="Genomic_DNA"/>
</dbReference>
<gene>
    <name evidence="2" type="ORF">SAMN02745165_02057</name>
</gene>
<evidence type="ECO:0000313" key="3">
    <source>
        <dbReference type="Proteomes" id="UP000184171"/>
    </source>
</evidence>
<dbReference type="Proteomes" id="UP000184171">
    <property type="component" value="Unassembled WGS sequence"/>
</dbReference>
<dbReference type="Pfam" id="PF09994">
    <property type="entry name" value="T6SS_Tle1-like_cat"/>
    <property type="match status" value="2"/>
</dbReference>
<dbReference type="SUPFAM" id="SSF53474">
    <property type="entry name" value="alpha/beta-Hydrolases"/>
    <property type="match status" value="1"/>
</dbReference>
<dbReference type="AlphaFoldDB" id="A0A1M6I8G2"/>
<sequence>MAGKNIIICFDGTCNHPKSAKQEREWFGLGDIDDKGITNVLKLHLLLGGTLDNRPHNKQQHSLYYSGVGTYGNKVQQLFNAAFAPNNLDVARIIKQAGYDLQKIYKKNDRIFLFGFSRGAALARRFAAVIDKYVPVKPEDKVVRFIGVFDTVAAIGFPNLDDDDKPVSDVIFENCTVSGHVQEALHLVSLDDKRIAFLPTLMNKEDRVTEVWFAGAHSDVGGGFWFDGLSDISLDFMLKELEKRELGLTVLSADDVQFNKLGVPAEKYQLDYDDLFIKPRLHGKIHTQDRWLPIARATLTEREVRVNINDKPAPNELPLVHYTAIERIKEIVDYRPKALKGVKHNCLHANGNTIEHRGIRDHIDV</sequence>
<dbReference type="OrthoDB" id="5445630at2"/>
<keyword evidence="2" id="KW-0378">Hydrolase</keyword>
<organism evidence="2 3">
    <name type="scientific">Malonomonas rubra DSM 5091</name>
    <dbReference type="NCBI Taxonomy" id="1122189"/>
    <lineage>
        <taxon>Bacteria</taxon>
        <taxon>Pseudomonadati</taxon>
        <taxon>Thermodesulfobacteriota</taxon>
        <taxon>Desulfuromonadia</taxon>
        <taxon>Desulfuromonadales</taxon>
        <taxon>Geopsychrobacteraceae</taxon>
        <taxon>Malonomonas</taxon>
    </lineage>
</organism>
<accession>A0A1M6I8G2</accession>
<keyword evidence="3" id="KW-1185">Reference proteome</keyword>
<protein>
    <submittedName>
        <fullName evidence="2">Uncharacterized alpha/beta hydrolase domain</fullName>
    </submittedName>
</protein>
<dbReference type="PANTHER" id="PTHR33840">
    <property type="match status" value="1"/>
</dbReference>
<name>A0A1M6I8G2_MALRU</name>
<dbReference type="InterPro" id="IPR029058">
    <property type="entry name" value="AB_hydrolase_fold"/>
</dbReference>
<dbReference type="STRING" id="1122189.SAMN02745165_02057"/>
<proteinExistence type="predicted"/>
<dbReference type="InterPro" id="IPR018712">
    <property type="entry name" value="Tle1-like_cat"/>
</dbReference>
<dbReference type="GO" id="GO:0016787">
    <property type="term" value="F:hydrolase activity"/>
    <property type="evidence" value="ECO:0007669"/>
    <property type="project" value="UniProtKB-KW"/>
</dbReference>
<feature type="domain" description="T6SS Phospholipase effector Tle1-like catalytic" evidence="1">
    <location>
        <begin position="139"/>
        <end position="240"/>
    </location>
</feature>
<dbReference type="RefSeq" id="WP_072908544.1">
    <property type="nucleotide sequence ID" value="NZ_FQZT01000006.1"/>
</dbReference>
<dbReference type="PANTHER" id="PTHR33840:SF1">
    <property type="entry name" value="TLE1 PHOSPHOLIPASE DOMAIN-CONTAINING PROTEIN"/>
    <property type="match status" value="1"/>
</dbReference>
<evidence type="ECO:0000259" key="1">
    <source>
        <dbReference type="Pfam" id="PF09994"/>
    </source>
</evidence>
<feature type="domain" description="T6SS Phospholipase effector Tle1-like catalytic" evidence="1">
    <location>
        <begin position="4"/>
        <end position="132"/>
    </location>
</feature>
<reference evidence="2 3" key="1">
    <citation type="submission" date="2016-11" db="EMBL/GenBank/DDBJ databases">
        <authorList>
            <person name="Jaros S."/>
            <person name="Januszkiewicz K."/>
            <person name="Wedrychowicz H."/>
        </authorList>
    </citation>
    <scope>NUCLEOTIDE SEQUENCE [LARGE SCALE GENOMIC DNA]</scope>
    <source>
        <strain evidence="2 3">DSM 5091</strain>
    </source>
</reference>